<comment type="caution">
    <text evidence="2">The sequence shown here is derived from an EMBL/GenBank/DDBJ whole genome shotgun (WGS) entry which is preliminary data.</text>
</comment>
<evidence type="ECO:0000313" key="2">
    <source>
        <dbReference type="EMBL" id="MBL1080045.1"/>
    </source>
</evidence>
<accession>A0ABS1MHA1</accession>
<organism evidence="2 3">
    <name type="scientific">Nocardia acididurans</name>
    <dbReference type="NCBI Taxonomy" id="2802282"/>
    <lineage>
        <taxon>Bacteria</taxon>
        <taxon>Bacillati</taxon>
        <taxon>Actinomycetota</taxon>
        <taxon>Actinomycetes</taxon>
        <taxon>Mycobacteriales</taxon>
        <taxon>Nocardiaceae</taxon>
        <taxon>Nocardia</taxon>
    </lineage>
</organism>
<evidence type="ECO:0000313" key="3">
    <source>
        <dbReference type="Proteomes" id="UP000602198"/>
    </source>
</evidence>
<keyword evidence="1" id="KW-0732">Signal</keyword>
<sequence length="118" mass="12376">MKTIVTRVGLAFAALAATLAVTAPQASAEPAGRGACLTIANDSRNAIRIVMRTTPIGNQPGWAHDIPAHSVGTLVDGSGRYLLSPDGKWDITAPAGSWAFDPKFREGACKGVWNFTVK</sequence>
<dbReference type="EMBL" id="JAERRJ010000023">
    <property type="protein sequence ID" value="MBL1080045.1"/>
    <property type="molecule type" value="Genomic_DNA"/>
</dbReference>
<dbReference type="RefSeq" id="WP_201958145.1">
    <property type="nucleotide sequence ID" value="NZ_JAERRJ010000023.1"/>
</dbReference>
<keyword evidence="3" id="KW-1185">Reference proteome</keyword>
<gene>
    <name evidence="2" type="ORF">JK358_37180</name>
</gene>
<feature type="signal peptide" evidence="1">
    <location>
        <begin position="1"/>
        <end position="28"/>
    </location>
</feature>
<name>A0ABS1MHA1_9NOCA</name>
<dbReference type="Proteomes" id="UP000602198">
    <property type="component" value="Unassembled WGS sequence"/>
</dbReference>
<feature type="chain" id="PRO_5047367669" evidence="1">
    <location>
        <begin position="29"/>
        <end position="118"/>
    </location>
</feature>
<protein>
    <submittedName>
        <fullName evidence="2">Uncharacterized protein</fullName>
    </submittedName>
</protein>
<reference evidence="2 3" key="1">
    <citation type="submission" date="2021-01" db="EMBL/GenBank/DDBJ databases">
        <title>WGS of actinomycetes isolated from Thailand.</title>
        <authorList>
            <person name="Thawai C."/>
        </authorList>
    </citation>
    <scope>NUCLEOTIDE SEQUENCE [LARGE SCALE GENOMIC DNA]</scope>
    <source>
        <strain evidence="2 3">LPG 2</strain>
    </source>
</reference>
<evidence type="ECO:0000256" key="1">
    <source>
        <dbReference type="SAM" id="SignalP"/>
    </source>
</evidence>
<proteinExistence type="predicted"/>